<dbReference type="InterPro" id="IPR011060">
    <property type="entry name" value="RibuloseP-bd_barrel"/>
</dbReference>
<name>A0A060TB89_BLAAD</name>
<comment type="pathway">
    <text evidence="2">Amino-acid biosynthesis; L-tryptophan biosynthesis; L-tryptophan from chorismate: step 4/5.</text>
</comment>
<comment type="pathway">
    <text evidence="3">Amino-acid biosynthesis; L-tryptophan biosynthesis; L-tryptophan from chorismate: step 1/5.</text>
</comment>
<dbReference type="GO" id="GO:0000162">
    <property type="term" value="P:L-tryptophan biosynthetic process"/>
    <property type="evidence" value="ECO:0007669"/>
    <property type="project" value="UniProtKB-UniPathway"/>
</dbReference>
<dbReference type="GO" id="GO:0007165">
    <property type="term" value="P:signal transduction"/>
    <property type="evidence" value="ECO:0007669"/>
    <property type="project" value="InterPro"/>
</dbReference>
<dbReference type="InterPro" id="IPR013798">
    <property type="entry name" value="Indole-3-glycerol_P_synth_dom"/>
</dbReference>
<evidence type="ECO:0000256" key="9">
    <source>
        <dbReference type="ARBA" id="ARBA00022822"/>
    </source>
</evidence>
<evidence type="ECO:0000256" key="14">
    <source>
        <dbReference type="ARBA" id="ARBA00047683"/>
    </source>
</evidence>
<reference evidence="16" key="2">
    <citation type="submission" date="2014-06" db="EMBL/GenBank/DDBJ databases">
        <title>The complete genome of Blastobotrys (Arxula) adeninivorans LS3 - a yeast of biotechnological interest.</title>
        <authorList>
            <person name="Kunze G."/>
            <person name="Gaillardin C."/>
            <person name="Czernicka M."/>
            <person name="Durrens P."/>
            <person name="Martin T."/>
            <person name="Boer E."/>
            <person name="Gabaldon T."/>
            <person name="Cruz J."/>
            <person name="Talla E."/>
            <person name="Marck C."/>
            <person name="Goffeau A."/>
            <person name="Barbe V."/>
            <person name="Baret P."/>
            <person name="Baronian K."/>
            <person name="Beier S."/>
            <person name="Bleykasten C."/>
            <person name="Bode R."/>
            <person name="Casaregola S."/>
            <person name="Despons L."/>
            <person name="Fairhead C."/>
            <person name="Giersberg M."/>
            <person name="Gierski P."/>
            <person name="Hahnel U."/>
            <person name="Hartmann A."/>
            <person name="Jankowska D."/>
            <person name="Jubin C."/>
            <person name="Jung P."/>
            <person name="Lafontaine I."/>
            <person name="Leh-Louis V."/>
            <person name="Lemaire M."/>
            <person name="Marcet-Houben M."/>
            <person name="Mascher M."/>
            <person name="Morel G."/>
            <person name="Richard G.-F."/>
            <person name="Riechen J."/>
            <person name="Sacerdot C."/>
            <person name="Sarkar A."/>
            <person name="Savel G."/>
            <person name="Schacherer J."/>
            <person name="Sherman D."/>
            <person name="Straub M.-L."/>
            <person name="Stein N."/>
            <person name="Thierry A."/>
            <person name="Trautwein-Schult A."/>
            <person name="Westhof E."/>
            <person name="Worch S."/>
            <person name="Dujon B."/>
            <person name="Souciet J.-L."/>
            <person name="Wincker P."/>
            <person name="Scholz U."/>
            <person name="Neuveglise N."/>
        </authorList>
    </citation>
    <scope>NUCLEOTIDE SEQUENCE</scope>
    <source>
        <strain evidence="16">LS3</strain>
    </source>
</reference>
<dbReference type="CDD" id="cd01743">
    <property type="entry name" value="GATase1_Anthranilate_Synthase"/>
    <property type="match status" value="1"/>
</dbReference>
<dbReference type="InterPro" id="IPR000157">
    <property type="entry name" value="TIR_dom"/>
</dbReference>
<dbReference type="SUPFAM" id="SSF51366">
    <property type="entry name" value="Ribulose-phoshate binding barrel"/>
    <property type="match status" value="1"/>
</dbReference>
<dbReference type="InterPro" id="IPR001468">
    <property type="entry name" value="Indole-3-GlycerolPSynthase_CS"/>
</dbReference>
<evidence type="ECO:0000259" key="15">
    <source>
        <dbReference type="PROSITE" id="PS50104"/>
    </source>
</evidence>
<evidence type="ECO:0000256" key="13">
    <source>
        <dbReference type="ARBA" id="ARBA00023268"/>
    </source>
</evidence>
<feature type="domain" description="TIR" evidence="15">
    <location>
        <begin position="1"/>
        <end position="71"/>
    </location>
</feature>
<dbReference type="FunFam" id="3.40.50.880:FF:000031">
    <property type="entry name" value="Multifunctional tryptophan biosynthesis protein"/>
    <property type="match status" value="1"/>
</dbReference>
<dbReference type="SUPFAM" id="SSF52317">
    <property type="entry name" value="Class I glutamine amidotransferase-like"/>
    <property type="match status" value="1"/>
</dbReference>
<gene>
    <name evidence="16" type="ORF">GNLVRS02_ARAD1D33264g</name>
</gene>
<evidence type="ECO:0000256" key="12">
    <source>
        <dbReference type="ARBA" id="ARBA00023239"/>
    </source>
</evidence>
<evidence type="ECO:0000256" key="11">
    <source>
        <dbReference type="ARBA" id="ARBA00023141"/>
    </source>
</evidence>
<evidence type="ECO:0000256" key="3">
    <source>
        <dbReference type="ARBA" id="ARBA00004873"/>
    </source>
</evidence>
<comment type="subunit">
    <text evidence="4">Tetramer of two components I and two components II.</text>
</comment>
<evidence type="ECO:0000256" key="1">
    <source>
        <dbReference type="ARBA" id="ARBA00001633"/>
    </source>
</evidence>
<dbReference type="Gene3D" id="3.20.20.70">
    <property type="entry name" value="Aldolase class I"/>
    <property type="match status" value="1"/>
</dbReference>
<dbReference type="CDD" id="cd00331">
    <property type="entry name" value="IGPS"/>
    <property type="match status" value="1"/>
</dbReference>
<evidence type="ECO:0000313" key="16">
    <source>
        <dbReference type="EMBL" id="CDP38375.1"/>
    </source>
</evidence>
<dbReference type="InterPro" id="IPR050472">
    <property type="entry name" value="Anth_synth/Amidotransfase"/>
</dbReference>
<dbReference type="Gene3D" id="3.40.50.880">
    <property type="match status" value="1"/>
</dbReference>
<keyword evidence="12 16" id="KW-0456">Lyase</keyword>
<evidence type="ECO:0000256" key="6">
    <source>
        <dbReference type="ARBA" id="ARBA00012362"/>
    </source>
</evidence>
<keyword evidence="10" id="KW-0315">Glutamine amidotransferase</keyword>
<dbReference type="Pfam" id="PF00117">
    <property type="entry name" value="GATase"/>
    <property type="match status" value="1"/>
</dbReference>
<comment type="catalytic activity">
    <reaction evidence="1">
        <text>1-(2-carboxyphenylamino)-1-deoxy-D-ribulose 5-phosphate + H(+) = (1S,2R)-1-C-(indol-3-yl)glycerol 3-phosphate + CO2 + H2O</text>
        <dbReference type="Rhea" id="RHEA:23476"/>
        <dbReference type="ChEBI" id="CHEBI:15377"/>
        <dbReference type="ChEBI" id="CHEBI:15378"/>
        <dbReference type="ChEBI" id="CHEBI:16526"/>
        <dbReference type="ChEBI" id="CHEBI:58613"/>
        <dbReference type="ChEBI" id="CHEBI:58866"/>
        <dbReference type="EC" id="4.1.1.48"/>
    </reaction>
</comment>
<dbReference type="GO" id="GO:0004049">
    <property type="term" value="F:anthranilate synthase activity"/>
    <property type="evidence" value="ECO:0007669"/>
    <property type="project" value="UniProtKB-EC"/>
</dbReference>
<dbReference type="GO" id="GO:0005829">
    <property type="term" value="C:cytosol"/>
    <property type="evidence" value="ECO:0007669"/>
    <property type="project" value="TreeGrafter"/>
</dbReference>
<dbReference type="EC" id="4.1.3.27" evidence="5"/>
<dbReference type="PANTHER" id="PTHR43418:SF4">
    <property type="entry name" value="MULTIFUNCTIONAL TRYPTOPHAN BIOSYNTHESIS PROTEIN"/>
    <property type="match status" value="1"/>
</dbReference>
<dbReference type="InterPro" id="IPR029062">
    <property type="entry name" value="Class_I_gatase-like"/>
</dbReference>
<dbReference type="PhylomeDB" id="A0A060TB89"/>
<evidence type="ECO:0000256" key="2">
    <source>
        <dbReference type="ARBA" id="ARBA00004696"/>
    </source>
</evidence>
<keyword evidence="13" id="KW-0511">Multifunctional enzyme</keyword>
<dbReference type="PRINTS" id="PR00096">
    <property type="entry name" value="GATASE"/>
</dbReference>
<keyword evidence="9" id="KW-0822">Tryptophan biosynthesis</keyword>
<dbReference type="InterPro" id="IPR006221">
    <property type="entry name" value="TrpG/PapA_dom"/>
</dbReference>
<dbReference type="AlphaFoldDB" id="A0A060TB89"/>
<dbReference type="FunFam" id="3.20.20.70:FF:000136">
    <property type="entry name" value="Multifunctional tryptophan biosynthesis protein"/>
    <property type="match status" value="1"/>
</dbReference>
<evidence type="ECO:0000256" key="7">
    <source>
        <dbReference type="ARBA" id="ARBA00018819"/>
    </source>
</evidence>
<dbReference type="InterPro" id="IPR017926">
    <property type="entry name" value="GATASE"/>
</dbReference>
<protein>
    <recommendedName>
        <fullName evidence="7">Multifunctional tryptophan biosynthesis protein</fullName>
        <ecNumber evidence="6">4.1.1.48</ecNumber>
        <ecNumber evidence="5">4.1.3.27</ecNumber>
    </recommendedName>
</protein>
<dbReference type="PRINTS" id="PR00097">
    <property type="entry name" value="ANTSNTHASEII"/>
</dbReference>
<dbReference type="PROSITE" id="PS51273">
    <property type="entry name" value="GATASE_TYPE_1"/>
    <property type="match status" value="1"/>
</dbReference>
<organism evidence="16">
    <name type="scientific">Blastobotrys adeninivorans</name>
    <name type="common">Yeast</name>
    <name type="synonym">Arxula adeninivorans</name>
    <dbReference type="NCBI Taxonomy" id="409370"/>
    <lineage>
        <taxon>Eukaryota</taxon>
        <taxon>Fungi</taxon>
        <taxon>Dikarya</taxon>
        <taxon>Ascomycota</taxon>
        <taxon>Saccharomycotina</taxon>
        <taxon>Dipodascomycetes</taxon>
        <taxon>Dipodascales</taxon>
        <taxon>Trichomonascaceae</taxon>
        <taxon>Blastobotrys</taxon>
    </lineage>
</organism>
<dbReference type="Pfam" id="PF00218">
    <property type="entry name" value="IGPS"/>
    <property type="match status" value="1"/>
</dbReference>
<evidence type="ECO:0000256" key="5">
    <source>
        <dbReference type="ARBA" id="ARBA00012266"/>
    </source>
</evidence>
<evidence type="ECO:0000256" key="10">
    <source>
        <dbReference type="ARBA" id="ARBA00022962"/>
    </source>
</evidence>
<comment type="catalytic activity">
    <reaction evidence="14">
        <text>chorismate + L-glutamine = anthranilate + pyruvate + L-glutamate + H(+)</text>
        <dbReference type="Rhea" id="RHEA:21732"/>
        <dbReference type="ChEBI" id="CHEBI:15361"/>
        <dbReference type="ChEBI" id="CHEBI:15378"/>
        <dbReference type="ChEBI" id="CHEBI:16567"/>
        <dbReference type="ChEBI" id="CHEBI:29748"/>
        <dbReference type="ChEBI" id="CHEBI:29985"/>
        <dbReference type="ChEBI" id="CHEBI:58359"/>
        <dbReference type="EC" id="4.1.3.27"/>
    </reaction>
</comment>
<dbReference type="UniPathway" id="UPA00035">
    <property type="reaction ID" value="UER00040"/>
</dbReference>
<dbReference type="EC" id="4.1.1.48" evidence="6"/>
<keyword evidence="11" id="KW-0057">Aromatic amino acid biosynthesis</keyword>
<evidence type="ECO:0000256" key="4">
    <source>
        <dbReference type="ARBA" id="ARBA00011743"/>
    </source>
</evidence>
<evidence type="ECO:0000256" key="8">
    <source>
        <dbReference type="ARBA" id="ARBA00022605"/>
    </source>
</evidence>
<dbReference type="PROSITE" id="PS00614">
    <property type="entry name" value="IGPS"/>
    <property type="match status" value="1"/>
</dbReference>
<proteinExistence type="predicted"/>
<keyword evidence="8" id="KW-0028">Amino-acid biosynthesis</keyword>
<reference evidence="16" key="1">
    <citation type="submission" date="2014-02" db="EMBL/GenBank/DDBJ databases">
        <authorList>
            <person name="Genoscope - CEA"/>
        </authorList>
    </citation>
    <scope>NUCLEOTIDE SEQUENCE</scope>
    <source>
        <strain evidence="16">LS3</strain>
    </source>
</reference>
<dbReference type="PANTHER" id="PTHR43418">
    <property type="entry name" value="MULTIFUNCTIONAL TRYPTOPHAN BIOSYNTHESIS PROTEIN-RELATED"/>
    <property type="match status" value="1"/>
</dbReference>
<dbReference type="InterPro" id="IPR013785">
    <property type="entry name" value="Aldolase_TIM"/>
</dbReference>
<accession>A0A060TB89</accession>
<dbReference type="PROSITE" id="PS50104">
    <property type="entry name" value="TIR"/>
    <property type="match status" value="1"/>
</dbReference>
<dbReference type="NCBIfam" id="TIGR00566">
    <property type="entry name" value="trpG_papA"/>
    <property type="match status" value="1"/>
</dbReference>
<sequence length="471" mass="51255">MTVVLIDNYDSFTWNLYQYVCMEGADVQVFRNDQITIDELEKLNPSHVIISPGPGHPETDAGISQEVIKAFSGKVPVMGVCMGEQCIFSVFGGKVTYAGEIVHGKTSIVSHDGKGLFSGIPQGVAVMRYHSLAGSRISVPDCLEVTSRTENDIIMGVRHKEYTVEGVQFHPESILTEDGHSLIRNFLALKGGKWANEKASAGGSSILERIYAKRKEDIDAIQKVPGRTREDLEKSIALGLAPKLVSFADRLKRSKGTMTLLAEVKRASPSKGPIGMDIHAPTQAKTYAEAGASAISVLCEPHWFKGSIEDLRQVRLAVDSVEDRPAVLLKDFVFDEYQILEARLAGADTVLLIVKMLEQSLLERLYKFSQSLGMEPLVEVSNGPEMERAIALGSKVIGVNNRDLHSFHVDLGVTSSLVSQVPQGTILAALSGISSRAEVDKYAADGVKGILVGESLMRAPNPQQLIKELIE</sequence>
<dbReference type="EMBL" id="HG937694">
    <property type="protein sequence ID" value="CDP38375.1"/>
    <property type="molecule type" value="Genomic_DNA"/>
</dbReference>
<dbReference type="GO" id="GO:0004425">
    <property type="term" value="F:indole-3-glycerol-phosphate synthase activity"/>
    <property type="evidence" value="ECO:0007669"/>
    <property type="project" value="UniProtKB-EC"/>
</dbReference>